<evidence type="ECO:0000313" key="11">
    <source>
        <dbReference type="EMBL" id="AGA35404.1"/>
    </source>
</evidence>
<dbReference type="EC" id="2.3.2.2" evidence="8"/>
<evidence type="ECO:0000256" key="9">
    <source>
        <dbReference type="SAM" id="MobiDB-lite"/>
    </source>
</evidence>
<dbReference type="UniPathway" id="UPA00204"/>
<dbReference type="GO" id="GO:0006750">
    <property type="term" value="P:glutathione biosynthetic process"/>
    <property type="evidence" value="ECO:0007669"/>
    <property type="project" value="UniProtKB-KW"/>
</dbReference>
<dbReference type="KEGG" id="tni:TVNIR_3776"/>
<evidence type="ECO:0000256" key="7">
    <source>
        <dbReference type="PIRSR" id="PIRSR600101-2"/>
    </source>
</evidence>
<accession>L0E0R1</accession>
<dbReference type="eggNOG" id="COG0405">
    <property type="taxonomic scope" value="Bacteria"/>
</dbReference>
<dbReference type="PROSITE" id="PS00462">
    <property type="entry name" value="G_GLU_TRANSPEPTIDASE"/>
    <property type="match status" value="1"/>
</dbReference>
<dbReference type="InterPro" id="IPR051792">
    <property type="entry name" value="GGT_bact"/>
</dbReference>
<reference evidence="11" key="1">
    <citation type="submission" date="2015-12" db="EMBL/GenBank/DDBJ databases">
        <authorList>
            <person name="Tikhonova T.V."/>
            <person name="Pavlov A.R."/>
            <person name="Beletsky A.V."/>
            <person name="Mardanov A.V."/>
            <person name="Sorokin D.Y."/>
            <person name="Ravin N.V."/>
            <person name="Popov V.O."/>
        </authorList>
    </citation>
    <scope>NUCLEOTIDE SEQUENCE</scope>
    <source>
        <strain evidence="11">DSM 14787</strain>
    </source>
</reference>
<evidence type="ECO:0000256" key="8">
    <source>
        <dbReference type="RuleBase" id="RU368036"/>
    </source>
</evidence>
<dbReference type="PRINTS" id="PR01210">
    <property type="entry name" value="GGTRANSPTASE"/>
</dbReference>
<dbReference type="EMBL" id="CP003989">
    <property type="protein sequence ID" value="AGA35404.1"/>
    <property type="molecule type" value="Genomic_DNA"/>
</dbReference>
<dbReference type="PANTHER" id="PTHR43199">
    <property type="entry name" value="GLUTATHIONE HYDROLASE"/>
    <property type="match status" value="1"/>
</dbReference>
<evidence type="ECO:0000256" key="5">
    <source>
        <dbReference type="ARBA" id="ARBA00047417"/>
    </source>
</evidence>
<dbReference type="EC" id="3.4.19.13" evidence="8"/>
<keyword evidence="4 8" id="KW-0012">Acyltransferase</keyword>
<evidence type="ECO:0000256" key="4">
    <source>
        <dbReference type="ARBA" id="ARBA00023315"/>
    </source>
</evidence>
<dbReference type="HOGENOM" id="CLU_014813_0_3_6"/>
<sequence>MYRRTARRAPWMRVHACAWIVMLLAWTSVHAGPDQHAVATAHPLATKAAETVFAAGGNAFDAAIAVTAALGVAQPQGSGLGGGGFFLLHHAETGHATMLDARETAPAAAHRDLFLDDTGKPVPGLSLDGALAAAIPGMPAALVHLAEYYGRLPLGASLAPAIRLAEEGVPAGLTYLQLAAFRLQALRAGADAAGIFLEEGELPNEGTRIVQPDLARTLRRLAEHGRSGFYEGEVGQRLVEGIRDAGGIWTRDDLAGYRVVERRPVVVEHRGARIVTAAPPSSGGIAIGQILNIVAAAGPVDDTALRTHLLIEAMRRAYRDRALYLGDPDHVHIPLTRLLSPDYAAELYAGIDPDRATPSADLPLTGEARPTATTRTARESRQTSHFSVLDADGNRVSGTITLNYPFGSGLVPPGTGVLLNNEMDDFAIRHGTPNVYGLIGFDANAVGPGRRPLSSMSPTFVETPERIVVLGSPGGSRIITIVLQGILAALEGTDAETLAAEPRFHHQYLPDRVEFETGAFTASLQVSLARRGHRMVPQLRPFGDMQVVVWDRSEGQLEAASDPRGDGAAGVFARP</sequence>
<comment type="similarity">
    <text evidence="3 8">Belongs to the gamma-glutamyltransferase family.</text>
</comment>
<feature type="binding site" evidence="7">
    <location>
        <position position="102"/>
    </location>
    <ligand>
        <name>L-glutamate</name>
        <dbReference type="ChEBI" id="CHEBI:29985"/>
    </ligand>
</feature>
<comment type="catalytic activity">
    <reaction evidence="5 8">
        <text>an N-terminal (5-L-glutamyl)-[peptide] + an alpha-amino acid = 5-L-glutamyl amino acid + an N-terminal L-alpha-aminoacyl-[peptide]</text>
        <dbReference type="Rhea" id="RHEA:23904"/>
        <dbReference type="Rhea" id="RHEA-COMP:9780"/>
        <dbReference type="Rhea" id="RHEA-COMP:9795"/>
        <dbReference type="ChEBI" id="CHEBI:77644"/>
        <dbReference type="ChEBI" id="CHEBI:78597"/>
        <dbReference type="ChEBI" id="CHEBI:78599"/>
        <dbReference type="ChEBI" id="CHEBI:78608"/>
        <dbReference type="EC" id="2.3.2.2"/>
    </reaction>
</comment>
<feature type="region of interest" description="Disordered" evidence="9">
    <location>
        <begin position="356"/>
        <end position="375"/>
    </location>
</feature>
<feature type="chain" id="PRO_5003940585" description="Glutathione hydrolase proenzyme" evidence="10">
    <location>
        <begin position="32"/>
        <end position="575"/>
    </location>
</feature>
<feature type="binding site" evidence="7">
    <location>
        <position position="475"/>
    </location>
    <ligand>
        <name>L-glutamate</name>
        <dbReference type="ChEBI" id="CHEBI:29985"/>
    </ligand>
</feature>
<dbReference type="GO" id="GO:0103068">
    <property type="term" value="F:leukotriene C4 gamma-glutamyl transferase activity"/>
    <property type="evidence" value="ECO:0007669"/>
    <property type="project" value="UniProtKB-EC"/>
</dbReference>
<evidence type="ECO:0000256" key="3">
    <source>
        <dbReference type="ARBA" id="ARBA00009381"/>
    </source>
</evidence>
<keyword evidence="8" id="KW-0317">Glutathione biosynthesis</keyword>
<evidence type="ECO:0000256" key="6">
    <source>
        <dbReference type="PIRSR" id="PIRSR600101-1"/>
    </source>
</evidence>
<dbReference type="GO" id="GO:0006751">
    <property type="term" value="P:glutathione catabolic process"/>
    <property type="evidence" value="ECO:0007669"/>
    <property type="project" value="UniProtKB-UniRule"/>
</dbReference>
<comment type="catalytic activity">
    <reaction evidence="2 8">
        <text>glutathione + H2O = L-cysteinylglycine + L-glutamate</text>
        <dbReference type="Rhea" id="RHEA:28807"/>
        <dbReference type="ChEBI" id="CHEBI:15377"/>
        <dbReference type="ChEBI" id="CHEBI:29985"/>
        <dbReference type="ChEBI" id="CHEBI:57925"/>
        <dbReference type="ChEBI" id="CHEBI:61694"/>
        <dbReference type="EC" id="3.4.19.13"/>
    </reaction>
</comment>
<dbReference type="GO" id="GO:0036374">
    <property type="term" value="F:glutathione hydrolase activity"/>
    <property type="evidence" value="ECO:0007669"/>
    <property type="project" value="UniProtKB-UniRule"/>
</dbReference>
<comment type="catalytic activity">
    <reaction evidence="1 8">
        <text>an S-substituted glutathione + H2O = an S-substituted L-cysteinylglycine + L-glutamate</text>
        <dbReference type="Rhea" id="RHEA:59468"/>
        <dbReference type="ChEBI" id="CHEBI:15377"/>
        <dbReference type="ChEBI" id="CHEBI:29985"/>
        <dbReference type="ChEBI" id="CHEBI:90779"/>
        <dbReference type="ChEBI" id="CHEBI:143103"/>
        <dbReference type="EC" id="3.4.19.13"/>
    </reaction>
</comment>
<dbReference type="AlphaFoldDB" id="L0E0R1"/>
<feature type="binding site" evidence="7">
    <location>
        <position position="425"/>
    </location>
    <ligand>
        <name>L-glutamate</name>
        <dbReference type="ChEBI" id="CHEBI:29985"/>
    </ligand>
</feature>
<dbReference type="Gene3D" id="3.60.20.40">
    <property type="match status" value="1"/>
</dbReference>
<comment type="PTM">
    <text evidence="8">Cleaved by autocatalysis into a large and a small subunit.</text>
</comment>
<dbReference type="InterPro" id="IPR043137">
    <property type="entry name" value="GGT_ssub_C"/>
</dbReference>
<dbReference type="InterPro" id="IPR043138">
    <property type="entry name" value="GGT_lsub"/>
</dbReference>
<evidence type="ECO:0000313" key="12">
    <source>
        <dbReference type="Proteomes" id="UP000010809"/>
    </source>
</evidence>
<keyword evidence="10" id="KW-0732">Signal</keyword>
<name>L0E0R1_THIND</name>
<dbReference type="SUPFAM" id="SSF56235">
    <property type="entry name" value="N-terminal nucleophile aminohydrolases (Ntn hydrolases)"/>
    <property type="match status" value="1"/>
</dbReference>
<keyword evidence="12" id="KW-1185">Reference proteome</keyword>
<dbReference type="InterPro" id="IPR055262">
    <property type="entry name" value="GGT_CS"/>
</dbReference>
<keyword evidence="8 11" id="KW-0808">Transferase</keyword>
<feature type="binding site" evidence="7">
    <location>
        <begin position="401"/>
        <end position="403"/>
    </location>
    <ligand>
        <name>L-glutamate</name>
        <dbReference type="ChEBI" id="CHEBI:29985"/>
    </ligand>
</feature>
<dbReference type="InterPro" id="IPR029055">
    <property type="entry name" value="Ntn_hydrolases_N"/>
</dbReference>
<evidence type="ECO:0000256" key="1">
    <source>
        <dbReference type="ARBA" id="ARBA00001049"/>
    </source>
</evidence>
<feature type="active site" description="Nucleophile" evidence="6">
    <location>
        <position position="383"/>
    </location>
</feature>
<dbReference type="PANTHER" id="PTHR43199:SF6">
    <property type="entry name" value="GLUTATHIONE HYDROLASE PROENZYME"/>
    <property type="match status" value="1"/>
</dbReference>
<feature type="binding site" evidence="7">
    <location>
        <begin position="454"/>
        <end position="455"/>
    </location>
    <ligand>
        <name>L-glutamate</name>
        <dbReference type="ChEBI" id="CHEBI:29985"/>
    </ligand>
</feature>
<gene>
    <name evidence="11" type="ordered locus">TVNIR_3776</name>
</gene>
<comment type="subunit">
    <text evidence="8">This enzyme consists of two polypeptide chains, which are synthesized in precursor form from a single polypeptide.</text>
</comment>
<protein>
    <recommendedName>
        <fullName evidence="8">Glutathione hydrolase proenzyme</fullName>
        <ecNumber evidence="8">2.3.2.2</ecNumber>
        <ecNumber evidence="8">3.4.19.13</ecNumber>
    </recommendedName>
    <component>
        <recommendedName>
            <fullName evidence="8">Glutathione hydrolase large chain</fullName>
        </recommendedName>
    </component>
    <component>
        <recommendedName>
            <fullName evidence="8">Glutathione hydrolase small chain</fullName>
        </recommendedName>
    </component>
</protein>
<dbReference type="PATRIC" id="fig|1255043.3.peg.3811"/>
<dbReference type="Pfam" id="PF01019">
    <property type="entry name" value="G_glu_transpept"/>
    <property type="match status" value="1"/>
</dbReference>
<dbReference type="Proteomes" id="UP000010809">
    <property type="component" value="Chromosome"/>
</dbReference>
<dbReference type="Gene3D" id="1.10.246.130">
    <property type="match status" value="1"/>
</dbReference>
<comment type="pathway">
    <text evidence="8">Sulfur metabolism; glutathione metabolism.</text>
</comment>
<dbReference type="InterPro" id="IPR000101">
    <property type="entry name" value="GGT_peptidase"/>
</dbReference>
<evidence type="ECO:0000256" key="10">
    <source>
        <dbReference type="SAM" id="SignalP"/>
    </source>
</evidence>
<dbReference type="STRING" id="1255043.TVNIR_3776"/>
<dbReference type="NCBIfam" id="TIGR00066">
    <property type="entry name" value="g_glut_trans"/>
    <property type="match status" value="1"/>
</dbReference>
<dbReference type="RefSeq" id="WP_015260496.1">
    <property type="nucleotide sequence ID" value="NC_019902.2"/>
</dbReference>
<feature type="signal peptide" evidence="10">
    <location>
        <begin position="1"/>
        <end position="31"/>
    </location>
</feature>
<organism evidence="11 12">
    <name type="scientific">Thioalkalivibrio nitratireducens (strain DSM 14787 / UNIQEM 213 / ALEN2)</name>
    <dbReference type="NCBI Taxonomy" id="1255043"/>
    <lineage>
        <taxon>Bacteria</taxon>
        <taxon>Pseudomonadati</taxon>
        <taxon>Pseudomonadota</taxon>
        <taxon>Gammaproteobacteria</taxon>
        <taxon>Chromatiales</taxon>
        <taxon>Ectothiorhodospiraceae</taxon>
        <taxon>Thioalkalivibrio</taxon>
    </lineage>
</organism>
<evidence type="ECO:0000256" key="2">
    <source>
        <dbReference type="ARBA" id="ARBA00001089"/>
    </source>
</evidence>
<keyword evidence="8" id="KW-0865">Zymogen</keyword>
<keyword evidence="8" id="KW-0378">Hydrolase</keyword>
<proteinExistence type="inferred from homology"/>